<feature type="transmembrane region" description="Helical" evidence="5">
    <location>
        <begin position="74"/>
        <end position="96"/>
    </location>
</feature>
<evidence type="ECO:0000256" key="2">
    <source>
        <dbReference type="ARBA" id="ARBA00022692"/>
    </source>
</evidence>
<evidence type="ECO:0000256" key="4">
    <source>
        <dbReference type="ARBA" id="ARBA00023136"/>
    </source>
</evidence>
<evidence type="ECO:0000256" key="1">
    <source>
        <dbReference type="ARBA" id="ARBA00004141"/>
    </source>
</evidence>
<gene>
    <name evidence="6" type="ORF">BO97DRAFT_308054</name>
</gene>
<feature type="transmembrane region" description="Helical" evidence="5">
    <location>
        <begin position="149"/>
        <end position="174"/>
    </location>
</feature>
<evidence type="ECO:0000313" key="6">
    <source>
        <dbReference type="EMBL" id="RAL08016.1"/>
    </source>
</evidence>
<dbReference type="OrthoDB" id="3358017at2759"/>
<dbReference type="PANTHER" id="PTHR31465">
    <property type="entry name" value="PROTEIN RTA1-RELATED"/>
    <property type="match status" value="1"/>
</dbReference>
<feature type="transmembrane region" description="Helical" evidence="5">
    <location>
        <begin position="232"/>
        <end position="252"/>
    </location>
</feature>
<feature type="transmembrane region" description="Helical" evidence="5">
    <location>
        <begin position="40"/>
        <end position="62"/>
    </location>
</feature>
<reference evidence="6 7" key="1">
    <citation type="submission" date="2018-02" db="EMBL/GenBank/DDBJ databases">
        <title>The genomes of Aspergillus section Nigri reveals drivers in fungal speciation.</title>
        <authorList>
            <consortium name="DOE Joint Genome Institute"/>
            <person name="Vesth T.C."/>
            <person name="Nybo J."/>
            <person name="Theobald S."/>
            <person name="Brandl J."/>
            <person name="Frisvad J.C."/>
            <person name="Nielsen K.F."/>
            <person name="Lyhne E.K."/>
            <person name="Kogle M.E."/>
            <person name="Kuo A."/>
            <person name="Riley R."/>
            <person name="Clum A."/>
            <person name="Nolan M."/>
            <person name="Lipzen A."/>
            <person name="Salamov A."/>
            <person name="Henrissat B."/>
            <person name="Wiebenga A."/>
            <person name="De vries R.P."/>
            <person name="Grigoriev I.V."/>
            <person name="Mortensen U.H."/>
            <person name="Andersen M.R."/>
            <person name="Baker S.E."/>
        </authorList>
    </citation>
    <scope>NUCLEOTIDE SEQUENCE [LARGE SCALE GENOMIC DNA]</scope>
    <source>
        <strain evidence="6 7">CBS 101889</strain>
    </source>
</reference>
<dbReference type="EMBL" id="KZ824320">
    <property type="protein sequence ID" value="RAL08016.1"/>
    <property type="molecule type" value="Genomic_DNA"/>
</dbReference>
<evidence type="ECO:0000313" key="7">
    <source>
        <dbReference type="Proteomes" id="UP000248961"/>
    </source>
</evidence>
<sequence length="263" mass="29193">MAIYQLYHYAPSLAAAIAATASFGLLTTCHAIHYLAQRTWFFTPFVIGGIFETTGYAARIINSQQTLHWSTAPYIIQSLLILIAPSLFAASIYVILARIIRLTNGDTRSPLRANRITRIFVIGDVIAFLAQAGGGGLLARSTSSSTTHLANWIVIAGLIVQILFLAAFMCVLGVFHRRMARHPTRRARRTRVPWWRFLWVLYVVSGCVLGRSVFRVVEFACGAEGVLQRREVWLYVLDGGLMGVVMGVLLVWHPSRMRDGGGE</sequence>
<comment type="subcellular location">
    <subcellularLocation>
        <location evidence="1">Membrane</location>
        <topology evidence="1">Multi-pass membrane protein</topology>
    </subcellularLocation>
</comment>
<feature type="non-terminal residue" evidence="6">
    <location>
        <position position="263"/>
    </location>
</feature>
<accession>A0A395HK79</accession>
<organism evidence="6 7">
    <name type="scientific">Aspergillus homomorphus (strain CBS 101889)</name>
    <dbReference type="NCBI Taxonomy" id="1450537"/>
    <lineage>
        <taxon>Eukaryota</taxon>
        <taxon>Fungi</taxon>
        <taxon>Dikarya</taxon>
        <taxon>Ascomycota</taxon>
        <taxon>Pezizomycotina</taxon>
        <taxon>Eurotiomycetes</taxon>
        <taxon>Eurotiomycetidae</taxon>
        <taxon>Eurotiales</taxon>
        <taxon>Aspergillaceae</taxon>
        <taxon>Aspergillus</taxon>
        <taxon>Aspergillus subgen. Circumdati</taxon>
    </lineage>
</organism>
<feature type="transmembrane region" description="Helical" evidence="5">
    <location>
        <begin position="116"/>
        <end position="137"/>
    </location>
</feature>
<evidence type="ECO:0000256" key="3">
    <source>
        <dbReference type="ARBA" id="ARBA00022989"/>
    </source>
</evidence>
<dbReference type="GO" id="GO:0016020">
    <property type="term" value="C:membrane"/>
    <property type="evidence" value="ECO:0007669"/>
    <property type="project" value="UniProtKB-SubCell"/>
</dbReference>
<evidence type="ECO:0000256" key="5">
    <source>
        <dbReference type="SAM" id="Phobius"/>
    </source>
</evidence>
<dbReference type="RefSeq" id="XP_025547170.1">
    <property type="nucleotide sequence ID" value="XM_025691180.1"/>
</dbReference>
<dbReference type="Proteomes" id="UP000248961">
    <property type="component" value="Unassembled WGS sequence"/>
</dbReference>
<keyword evidence="3 5" id="KW-1133">Transmembrane helix</keyword>
<dbReference type="InterPro" id="IPR007568">
    <property type="entry name" value="RTA1"/>
</dbReference>
<dbReference type="AlphaFoldDB" id="A0A395HK79"/>
<protein>
    <submittedName>
        <fullName evidence="6">RTA1 like protein</fullName>
    </submittedName>
</protein>
<feature type="transmembrane region" description="Helical" evidence="5">
    <location>
        <begin position="194"/>
        <end position="212"/>
    </location>
</feature>
<dbReference type="GeneID" id="37195469"/>
<keyword evidence="2 5" id="KW-0812">Transmembrane</keyword>
<name>A0A395HK79_ASPHC</name>
<dbReference type="VEuPathDB" id="FungiDB:BO97DRAFT_308054"/>
<proteinExistence type="predicted"/>
<keyword evidence="4 5" id="KW-0472">Membrane</keyword>
<dbReference type="PANTHER" id="PTHR31465:SF35">
    <property type="entry name" value="RTA1 DOMAIN PROTEIN-RELATED"/>
    <property type="match status" value="1"/>
</dbReference>
<dbReference type="STRING" id="1450537.A0A395HK79"/>
<feature type="transmembrane region" description="Helical" evidence="5">
    <location>
        <begin position="6"/>
        <end position="28"/>
    </location>
</feature>
<keyword evidence="7" id="KW-1185">Reference proteome</keyword>
<dbReference type="Pfam" id="PF04479">
    <property type="entry name" value="RTA1"/>
    <property type="match status" value="1"/>
</dbReference>